<evidence type="ECO:0000313" key="2">
    <source>
        <dbReference type="Proteomes" id="UP000821845"/>
    </source>
</evidence>
<gene>
    <name evidence="1" type="ORF">HPB50_019666</name>
</gene>
<accession>A0ACB7TKE2</accession>
<proteinExistence type="predicted"/>
<keyword evidence="2" id="KW-1185">Reference proteome</keyword>
<name>A0ACB7TKE2_HYAAI</name>
<protein>
    <submittedName>
        <fullName evidence="1">Uncharacterized protein</fullName>
    </submittedName>
</protein>
<evidence type="ECO:0000313" key="1">
    <source>
        <dbReference type="EMBL" id="KAH6947533.1"/>
    </source>
</evidence>
<dbReference type="Proteomes" id="UP000821845">
    <property type="component" value="Chromosome 1"/>
</dbReference>
<sequence length="149" mass="16890">MSRPRNRTAKKSTTSAEEGMVQCSSCEGWTCLEDTPFANLDEASDKTYTCRLCTKISALYATLALQEKTMRADFNLQISSMKAQWEEAEATNKKAMEKILLEINTERALRKELSEKLIAHQAELEKQQIKPMKCPLTNPDAIDKRTDDP</sequence>
<organism evidence="1 2">
    <name type="scientific">Hyalomma asiaticum</name>
    <name type="common">Tick</name>
    <dbReference type="NCBI Taxonomy" id="266040"/>
    <lineage>
        <taxon>Eukaryota</taxon>
        <taxon>Metazoa</taxon>
        <taxon>Ecdysozoa</taxon>
        <taxon>Arthropoda</taxon>
        <taxon>Chelicerata</taxon>
        <taxon>Arachnida</taxon>
        <taxon>Acari</taxon>
        <taxon>Parasitiformes</taxon>
        <taxon>Ixodida</taxon>
        <taxon>Ixodoidea</taxon>
        <taxon>Ixodidae</taxon>
        <taxon>Hyalomminae</taxon>
        <taxon>Hyalomma</taxon>
    </lineage>
</organism>
<reference evidence="1" key="1">
    <citation type="submission" date="2020-05" db="EMBL/GenBank/DDBJ databases">
        <title>Large-scale comparative analyses of tick genomes elucidate their genetic diversity and vector capacities.</title>
        <authorList>
            <person name="Jia N."/>
            <person name="Wang J."/>
            <person name="Shi W."/>
            <person name="Du L."/>
            <person name="Sun Y."/>
            <person name="Zhan W."/>
            <person name="Jiang J."/>
            <person name="Wang Q."/>
            <person name="Zhang B."/>
            <person name="Ji P."/>
            <person name="Sakyi L.B."/>
            <person name="Cui X."/>
            <person name="Yuan T."/>
            <person name="Jiang B."/>
            <person name="Yang W."/>
            <person name="Lam T.T.-Y."/>
            <person name="Chang Q."/>
            <person name="Ding S."/>
            <person name="Wang X."/>
            <person name="Zhu J."/>
            <person name="Ruan X."/>
            <person name="Zhao L."/>
            <person name="Wei J."/>
            <person name="Que T."/>
            <person name="Du C."/>
            <person name="Cheng J."/>
            <person name="Dai P."/>
            <person name="Han X."/>
            <person name="Huang E."/>
            <person name="Gao Y."/>
            <person name="Liu J."/>
            <person name="Shao H."/>
            <person name="Ye R."/>
            <person name="Li L."/>
            <person name="Wei W."/>
            <person name="Wang X."/>
            <person name="Wang C."/>
            <person name="Yang T."/>
            <person name="Huo Q."/>
            <person name="Li W."/>
            <person name="Guo W."/>
            <person name="Chen H."/>
            <person name="Zhou L."/>
            <person name="Ni X."/>
            <person name="Tian J."/>
            <person name="Zhou Y."/>
            <person name="Sheng Y."/>
            <person name="Liu T."/>
            <person name="Pan Y."/>
            <person name="Xia L."/>
            <person name="Li J."/>
            <person name="Zhao F."/>
            <person name="Cao W."/>
        </authorList>
    </citation>
    <scope>NUCLEOTIDE SEQUENCE</scope>
    <source>
        <strain evidence="1">Hyas-2018</strain>
    </source>
</reference>
<dbReference type="EMBL" id="CM023481">
    <property type="protein sequence ID" value="KAH6947533.1"/>
    <property type="molecule type" value="Genomic_DNA"/>
</dbReference>
<comment type="caution">
    <text evidence="1">The sequence shown here is derived from an EMBL/GenBank/DDBJ whole genome shotgun (WGS) entry which is preliminary data.</text>
</comment>